<keyword evidence="4" id="KW-1185">Reference proteome</keyword>
<evidence type="ECO:0000313" key="3">
    <source>
        <dbReference type="EMBL" id="SEL24384.1"/>
    </source>
</evidence>
<proteinExistence type="predicted"/>
<dbReference type="Proteomes" id="UP000198620">
    <property type="component" value="Unassembled WGS sequence"/>
</dbReference>
<sequence>MNKKLTGFLLALGLVLSPVAGHTQQKDTASADSGKGLDRMSKELDLSADQRSKVEAILETEKSKVEAIFNEERQKLQAVQQGTRASLEGVLTPEQMSKLDQKMRENAKNAPKKK</sequence>
<name>A0A1H7NLX1_9PROT</name>
<feature type="compositionally biased region" description="Polar residues" evidence="1">
    <location>
        <begin position="22"/>
        <end position="31"/>
    </location>
</feature>
<accession>A0A1H7NLX1</accession>
<dbReference type="AlphaFoldDB" id="A0A1H7NLX1"/>
<dbReference type="STRING" id="1233.SAMN05216387_10764"/>
<dbReference type="EMBL" id="FOBH01000007">
    <property type="protein sequence ID" value="SEL24384.1"/>
    <property type="molecule type" value="Genomic_DNA"/>
</dbReference>
<feature type="signal peptide" evidence="2">
    <location>
        <begin position="1"/>
        <end position="20"/>
    </location>
</feature>
<organism evidence="3 4">
    <name type="scientific">Nitrosovibrio tenuis</name>
    <dbReference type="NCBI Taxonomy" id="1233"/>
    <lineage>
        <taxon>Bacteria</taxon>
        <taxon>Pseudomonadati</taxon>
        <taxon>Pseudomonadota</taxon>
        <taxon>Betaproteobacteria</taxon>
        <taxon>Nitrosomonadales</taxon>
        <taxon>Nitrosomonadaceae</taxon>
        <taxon>Nitrosovibrio</taxon>
    </lineage>
</organism>
<keyword evidence="2" id="KW-0732">Signal</keyword>
<evidence type="ECO:0000256" key="2">
    <source>
        <dbReference type="SAM" id="SignalP"/>
    </source>
</evidence>
<evidence type="ECO:0000313" key="4">
    <source>
        <dbReference type="Proteomes" id="UP000198620"/>
    </source>
</evidence>
<feature type="region of interest" description="Disordered" evidence="1">
    <location>
        <begin position="21"/>
        <end position="48"/>
    </location>
</feature>
<feature type="compositionally biased region" description="Basic and acidic residues" evidence="1">
    <location>
        <begin position="97"/>
        <end position="107"/>
    </location>
</feature>
<feature type="chain" id="PRO_5011525362" description="LTXXQ motif family protein" evidence="2">
    <location>
        <begin position="21"/>
        <end position="114"/>
    </location>
</feature>
<protein>
    <recommendedName>
        <fullName evidence="5">LTXXQ motif family protein</fullName>
    </recommendedName>
</protein>
<feature type="compositionally biased region" description="Basic and acidic residues" evidence="1">
    <location>
        <begin position="35"/>
        <end position="48"/>
    </location>
</feature>
<reference evidence="3 4" key="1">
    <citation type="submission" date="2016-10" db="EMBL/GenBank/DDBJ databases">
        <authorList>
            <person name="de Groot N.N."/>
        </authorList>
    </citation>
    <scope>NUCLEOTIDE SEQUENCE [LARGE SCALE GENOMIC DNA]</scope>
    <source>
        <strain evidence="3 4">Nv1</strain>
    </source>
</reference>
<evidence type="ECO:0008006" key="5">
    <source>
        <dbReference type="Google" id="ProtNLM"/>
    </source>
</evidence>
<evidence type="ECO:0000256" key="1">
    <source>
        <dbReference type="SAM" id="MobiDB-lite"/>
    </source>
</evidence>
<dbReference type="Gene3D" id="1.20.120.1490">
    <property type="match status" value="1"/>
</dbReference>
<feature type="region of interest" description="Disordered" evidence="1">
    <location>
        <begin position="79"/>
        <end position="114"/>
    </location>
</feature>
<gene>
    <name evidence="3" type="ORF">SAMN05216387_10764</name>
</gene>